<reference evidence="1" key="1">
    <citation type="journal article" date="2020" name="bioRxiv">
        <title>A rank-normalized archaeal taxonomy based on genome phylogeny resolves widespread incomplete and uneven classifications.</title>
        <authorList>
            <person name="Rinke C."/>
            <person name="Chuvochina M."/>
            <person name="Mussig A.J."/>
            <person name="Chaumeil P.-A."/>
            <person name="Waite D.W."/>
            <person name="Whitman W.B."/>
            <person name="Parks D.H."/>
            <person name="Hugenholtz P."/>
        </authorList>
    </citation>
    <scope>NUCLEOTIDE SEQUENCE</scope>
    <source>
        <strain evidence="1">UBA8853</strain>
    </source>
</reference>
<organism evidence="1 2">
    <name type="scientific">Methanopyrus kandleri</name>
    <dbReference type="NCBI Taxonomy" id="2320"/>
    <lineage>
        <taxon>Archaea</taxon>
        <taxon>Methanobacteriati</taxon>
        <taxon>Methanobacteriota</taxon>
        <taxon>Methanomada group</taxon>
        <taxon>Methanopyri</taxon>
        <taxon>Methanopyrales</taxon>
        <taxon>Methanopyraceae</taxon>
        <taxon>Methanopyrus</taxon>
    </lineage>
</organism>
<name>A0A832TF65_9EURY</name>
<accession>A0A832TF65</accession>
<dbReference type="Proteomes" id="UP000619545">
    <property type="component" value="Unassembled WGS sequence"/>
</dbReference>
<evidence type="ECO:0000313" key="1">
    <source>
        <dbReference type="EMBL" id="HII69809.1"/>
    </source>
</evidence>
<protein>
    <submittedName>
        <fullName evidence="1">Uncharacterized protein</fullName>
    </submittedName>
</protein>
<proteinExistence type="predicted"/>
<comment type="caution">
    <text evidence="1">The sequence shown here is derived from an EMBL/GenBank/DDBJ whole genome shotgun (WGS) entry which is preliminary data.</text>
</comment>
<dbReference type="AlphaFoldDB" id="A0A832TF65"/>
<sequence length="166" mass="19269">MGTCSPYRVYTLPKAFERFYEPRWGKFTRRNDRWYFGTLELDPLTEDDVELREITLMVPIAEANLISNHKFRNRKRDAAYASYLVGSSSTDVDDVIPVTVRIPWPKDVKAPREMPLVPGTLTHHRRFCFTVPNPPETRKLSEKTLVTAALLRTLSHELDLTSAIRY</sequence>
<evidence type="ECO:0000313" key="2">
    <source>
        <dbReference type="Proteomes" id="UP000619545"/>
    </source>
</evidence>
<dbReference type="EMBL" id="DUJS01000002">
    <property type="protein sequence ID" value="HII69809.1"/>
    <property type="molecule type" value="Genomic_DNA"/>
</dbReference>
<gene>
    <name evidence="1" type="ORF">HA336_01075</name>
</gene>